<organism evidence="1 2">
    <name type="scientific">Elysia marginata</name>
    <dbReference type="NCBI Taxonomy" id="1093978"/>
    <lineage>
        <taxon>Eukaryota</taxon>
        <taxon>Metazoa</taxon>
        <taxon>Spiralia</taxon>
        <taxon>Lophotrochozoa</taxon>
        <taxon>Mollusca</taxon>
        <taxon>Gastropoda</taxon>
        <taxon>Heterobranchia</taxon>
        <taxon>Euthyneura</taxon>
        <taxon>Panpulmonata</taxon>
        <taxon>Sacoglossa</taxon>
        <taxon>Placobranchoidea</taxon>
        <taxon>Plakobranchidae</taxon>
        <taxon>Elysia</taxon>
    </lineage>
</organism>
<keyword evidence="2" id="KW-1185">Reference proteome</keyword>
<dbReference type="PANTHER" id="PTHR46060">
    <property type="entry name" value="MARINER MOS1 TRANSPOSASE-LIKE PROTEIN"/>
    <property type="match status" value="1"/>
</dbReference>
<dbReference type="GO" id="GO:0003676">
    <property type="term" value="F:nucleic acid binding"/>
    <property type="evidence" value="ECO:0007669"/>
    <property type="project" value="InterPro"/>
</dbReference>
<evidence type="ECO:0000313" key="2">
    <source>
        <dbReference type="Proteomes" id="UP000762676"/>
    </source>
</evidence>
<sequence length="100" mass="11822">MKAQRKDMFTQLIKRYNAEREAFLQCILTGDESWVHHYDPECKTRSIEYRHITSPNPIKFKVFASARKVLFTVFWDIKGVVNMGFLEQVQTANSDSEQYI</sequence>
<dbReference type="AlphaFoldDB" id="A0AAV4FYJ0"/>
<dbReference type="EMBL" id="BMAT01001010">
    <property type="protein sequence ID" value="GFR78159.1"/>
    <property type="molecule type" value="Genomic_DNA"/>
</dbReference>
<gene>
    <name evidence="1" type="ORF">ElyMa_000526800</name>
</gene>
<dbReference type="PANTHER" id="PTHR46060:SF1">
    <property type="entry name" value="MARINER MOS1 TRANSPOSASE-LIKE PROTEIN"/>
    <property type="match status" value="1"/>
</dbReference>
<comment type="caution">
    <text evidence="1">The sequence shown here is derived from an EMBL/GenBank/DDBJ whole genome shotgun (WGS) entry which is preliminary data.</text>
</comment>
<dbReference type="InterPro" id="IPR052709">
    <property type="entry name" value="Transposase-MT_Hybrid"/>
</dbReference>
<accession>A0AAV4FYJ0</accession>
<name>A0AAV4FYJ0_9GAST</name>
<protein>
    <submittedName>
        <fullName evidence="1">Transposase</fullName>
    </submittedName>
</protein>
<dbReference type="Proteomes" id="UP000762676">
    <property type="component" value="Unassembled WGS sequence"/>
</dbReference>
<dbReference type="InterPro" id="IPR001888">
    <property type="entry name" value="Transposase_1"/>
</dbReference>
<dbReference type="InterPro" id="IPR036397">
    <property type="entry name" value="RNaseH_sf"/>
</dbReference>
<dbReference type="Gene3D" id="3.30.420.10">
    <property type="entry name" value="Ribonuclease H-like superfamily/Ribonuclease H"/>
    <property type="match status" value="1"/>
</dbReference>
<reference evidence="1 2" key="1">
    <citation type="journal article" date="2021" name="Elife">
        <title>Chloroplast acquisition without the gene transfer in kleptoplastic sea slugs, Plakobranchus ocellatus.</title>
        <authorList>
            <person name="Maeda T."/>
            <person name="Takahashi S."/>
            <person name="Yoshida T."/>
            <person name="Shimamura S."/>
            <person name="Takaki Y."/>
            <person name="Nagai Y."/>
            <person name="Toyoda A."/>
            <person name="Suzuki Y."/>
            <person name="Arimoto A."/>
            <person name="Ishii H."/>
            <person name="Satoh N."/>
            <person name="Nishiyama T."/>
            <person name="Hasebe M."/>
            <person name="Maruyama T."/>
            <person name="Minagawa J."/>
            <person name="Obokata J."/>
            <person name="Shigenobu S."/>
        </authorList>
    </citation>
    <scope>NUCLEOTIDE SEQUENCE [LARGE SCALE GENOMIC DNA]</scope>
</reference>
<proteinExistence type="predicted"/>
<evidence type="ECO:0000313" key="1">
    <source>
        <dbReference type="EMBL" id="GFR78159.1"/>
    </source>
</evidence>
<dbReference type="Pfam" id="PF01359">
    <property type="entry name" value="Transposase_1"/>
    <property type="match status" value="1"/>
</dbReference>